<evidence type="ECO:0000313" key="1">
    <source>
        <dbReference type="EMBL" id="KAK8215295.1"/>
    </source>
</evidence>
<gene>
    <name evidence="1" type="ORF">M8818_001916</name>
</gene>
<dbReference type="EMBL" id="JAMKPW020000008">
    <property type="protein sequence ID" value="KAK8215295.1"/>
    <property type="molecule type" value="Genomic_DNA"/>
</dbReference>
<name>A0ACC3SJ36_9PEZI</name>
<sequence length="87" mass="9545">MLLFCPVSAHVQAEGTVSLATLVLQTDVLLDFGQVEAAVSASSEEACPDRQGHQYSMPLPSQIGCENRSAWNLQISRSPWTLPKFQR</sequence>
<keyword evidence="2" id="KW-1185">Reference proteome</keyword>
<dbReference type="Proteomes" id="UP001320706">
    <property type="component" value="Unassembled WGS sequence"/>
</dbReference>
<comment type="caution">
    <text evidence="1">The sequence shown here is derived from an EMBL/GenBank/DDBJ whole genome shotgun (WGS) entry which is preliminary data.</text>
</comment>
<reference evidence="1" key="1">
    <citation type="submission" date="2024-02" db="EMBL/GenBank/DDBJ databases">
        <title>Metagenome Assembled Genome of Zalaria obscura JY119.</title>
        <authorList>
            <person name="Vighnesh L."/>
            <person name="Jagadeeshwari U."/>
            <person name="Venkata Ramana C."/>
            <person name="Sasikala C."/>
        </authorList>
    </citation>
    <scope>NUCLEOTIDE SEQUENCE</scope>
    <source>
        <strain evidence="1">JY119</strain>
    </source>
</reference>
<evidence type="ECO:0000313" key="2">
    <source>
        <dbReference type="Proteomes" id="UP001320706"/>
    </source>
</evidence>
<proteinExistence type="predicted"/>
<organism evidence="1 2">
    <name type="scientific">Zalaria obscura</name>
    <dbReference type="NCBI Taxonomy" id="2024903"/>
    <lineage>
        <taxon>Eukaryota</taxon>
        <taxon>Fungi</taxon>
        <taxon>Dikarya</taxon>
        <taxon>Ascomycota</taxon>
        <taxon>Pezizomycotina</taxon>
        <taxon>Dothideomycetes</taxon>
        <taxon>Dothideomycetidae</taxon>
        <taxon>Dothideales</taxon>
        <taxon>Zalariaceae</taxon>
        <taxon>Zalaria</taxon>
    </lineage>
</organism>
<protein>
    <submittedName>
        <fullName evidence="1">Uncharacterized protein</fullName>
    </submittedName>
</protein>
<accession>A0ACC3SJ36</accession>